<evidence type="ECO:0000313" key="2">
    <source>
        <dbReference type="Proteomes" id="UP000309488"/>
    </source>
</evidence>
<protein>
    <recommendedName>
        <fullName evidence="3">DUF4369 domain-containing protein</fullName>
    </recommendedName>
</protein>
<dbReference type="RefSeq" id="WP_136839243.1">
    <property type="nucleotide sequence ID" value="NZ_SWBR01000001.1"/>
</dbReference>
<evidence type="ECO:0000313" key="1">
    <source>
        <dbReference type="EMBL" id="TKC13121.1"/>
    </source>
</evidence>
<organism evidence="1 2">
    <name type="scientific">Pedobacter polaris</name>
    <dbReference type="NCBI Taxonomy" id="2571273"/>
    <lineage>
        <taxon>Bacteria</taxon>
        <taxon>Pseudomonadati</taxon>
        <taxon>Bacteroidota</taxon>
        <taxon>Sphingobacteriia</taxon>
        <taxon>Sphingobacteriales</taxon>
        <taxon>Sphingobacteriaceae</taxon>
        <taxon>Pedobacter</taxon>
    </lineage>
</organism>
<name>A0A4U1CV69_9SPHI</name>
<comment type="caution">
    <text evidence="1">The sequence shown here is derived from an EMBL/GenBank/DDBJ whole genome shotgun (WGS) entry which is preliminary data.</text>
</comment>
<reference evidence="1 2" key="1">
    <citation type="submission" date="2019-04" db="EMBL/GenBank/DDBJ databases">
        <title>Pedobacter sp. RP-3-22 sp. nov., isolated from Arctic soil.</title>
        <authorList>
            <person name="Dahal R.H."/>
            <person name="Kim D.-U."/>
        </authorList>
    </citation>
    <scope>NUCLEOTIDE SEQUENCE [LARGE SCALE GENOMIC DNA]</scope>
    <source>
        <strain evidence="1 2">RP-3-22</strain>
    </source>
</reference>
<gene>
    <name evidence="1" type="ORF">FA048_05780</name>
</gene>
<keyword evidence="2" id="KW-1185">Reference proteome</keyword>
<dbReference type="AlphaFoldDB" id="A0A4U1CV69"/>
<dbReference type="EMBL" id="SWBR01000001">
    <property type="protein sequence ID" value="TKC13121.1"/>
    <property type="molecule type" value="Genomic_DNA"/>
</dbReference>
<dbReference type="Proteomes" id="UP000309488">
    <property type="component" value="Unassembled WGS sequence"/>
</dbReference>
<sequence>MKLKIVITIIFYLVLSFTNSFAQSNLSKISGSLETSPYSYAYLFLSERNLTIKKPIINGKFNFLVNKEKEFEMAILYFGLDSNRTYSDIVENRNKGIFESKIIALDDSISIYVKDNVKDSQVLGGIHTKALYAMDDATKTGNYKNFFEEYSKSPLALMLLSVIIRVDKRTYRSSVDYKKIYNNLPINLQNSKKGQEVKALIEKN</sequence>
<evidence type="ECO:0008006" key="3">
    <source>
        <dbReference type="Google" id="ProtNLM"/>
    </source>
</evidence>
<accession>A0A4U1CV69</accession>
<proteinExistence type="predicted"/>